<comment type="catalytic activity">
    <reaction evidence="6">
        <text>5-dehydroepisterol + NADPH + O2 + H(+) = ergosta-5,7,22,24(28)-tetraen-3beta-ol + NADP(+) + 2 H2O</text>
        <dbReference type="Rhea" id="RHEA:33467"/>
        <dbReference type="ChEBI" id="CHEBI:15377"/>
        <dbReference type="ChEBI" id="CHEBI:15378"/>
        <dbReference type="ChEBI" id="CHEBI:15379"/>
        <dbReference type="ChEBI" id="CHEBI:18249"/>
        <dbReference type="ChEBI" id="CHEBI:52972"/>
        <dbReference type="ChEBI" id="CHEBI:57783"/>
        <dbReference type="ChEBI" id="CHEBI:58349"/>
        <dbReference type="EC" id="1.14.19.41"/>
    </reaction>
    <physiologicalReaction direction="left-to-right" evidence="6">
        <dbReference type="Rhea" id="RHEA:33468"/>
    </physiologicalReaction>
</comment>
<keyword evidence="7" id="KW-0349">Heme</keyword>
<dbReference type="PROSITE" id="PS00086">
    <property type="entry name" value="CYTOCHROME_P450"/>
    <property type="match status" value="1"/>
</dbReference>
<comment type="caution">
    <text evidence="8">The sequence shown here is derived from an EMBL/GenBank/DDBJ whole genome shotgun (WGS) entry which is preliminary data.</text>
</comment>
<dbReference type="InterPro" id="IPR002397">
    <property type="entry name" value="Cyt_P450_B"/>
</dbReference>
<dbReference type="GO" id="GO:0016125">
    <property type="term" value="P:sterol metabolic process"/>
    <property type="evidence" value="ECO:0007669"/>
    <property type="project" value="TreeGrafter"/>
</dbReference>
<evidence type="ECO:0000256" key="4">
    <source>
        <dbReference type="ARBA" id="ARBA00023002"/>
    </source>
</evidence>
<dbReference type="InterPro" id="IPR001128">
    <property type="entry name" value="Cyt_P450"/>
</dbReference>
<sequence>MTLEMTNISHSQPEWLSTWLPHPSDLRNDFAGFLGGWKTWQYALAVLFVVVVYDQAMYLKRKGSIAGPRFKIPLMGPFLQAIDPKFEGYLKQWASGPLSCVSVFHKFVVLASDRDIAHKVFKSPSYAEPCLVPIAKDIIGHKAWVFLQGRDHAEYRRGLAPLFTSKAISTYLPVQERVLAEYFAKFVAASEGNHGKPMAFMSLFREINCALSCRTFFGDYISEDSIKKIADDFYLATAAMELVNIPLSMYIPFTKTWRGKRTADAVHKVFSQCASKCKANMATGAAPTCIVDHWVLHQMESERYRARIAAGDTSVEKPTNLIREFSDDEIGRTLFTFLFASQDASSSATSWIFQVLAQRPDVLDRLREENIAARRGDCSGGTDLAVLESLTYTTAVVKELLRYRPPVIFVPYLAMKDFPVTPTYTVPKGSMIIPSCYPALHDPAVYPNPDVFDPDRWISGDAESKAKNWLVFGAGPHDCLARKYVPISMALMIGRAAMELDWEHHPTPTSEQIRVFATLFPMDGCQLVFKKRLSKV</sequence>
<dbReference type="GO" id="GO:0020037">
    <property type="term" value="F:heme binding"/>
    <property type="evidence" value="ECO:0007669"/>
    <property type="project" value="InterPro"/>
</dbReference>
<dbReference type="PRINTS" id="PR00359">
    <property type="entry name" value="BP450"/>
</dbReference>
<evidence type="ECO:0000256" key="1">
    <source>
        <dbReference type="ARBA" id="ARBA00001971"/>
    </source>
</evidence>
<keyword evidence="3 7" id="KW-0479">Metal-binding</keyword>
<dbReference type="PANTHER" id="PTHR24286:SF228">
    <property type="entry name" value="C-22 STEROL DESATURASE ERG5"/>
    <property type="match status" value="1"/>
</dbReference>
<dbReference type="PANTHER" id="PTHR24286">
    <property type="entry name" value="CYTOCHROME P450 26"/>
    <property type="match status" value="1"/>
</dbReference>
<keyword evidence="7" id="KW-0503">Monooxygenase</keyword>
<dbReference type="EMBL" id="JAULSV010000001">
    <property type="protein sequence ID" value="KAK0655605.1"/>
    <property type="molecule type" value="Genomic_DNA"/>
</dbReference>
<dbReference type="Proteomes" id="UP001174936">
    <property type="component" value="Unassembled WGS sequence"/>
</dbReference>
<dbReference type="InterPro" id="IPR036396">
    <property type="entry name" value="Cyt_P450_sf"/>
</dbReference>
<dbReference type="AlphaFoldDB" id="A0AA39YQQ1"/>
<dbReference type="SUPFAM" id="SSF48264">
    <property type="entry name" value="Cytochrome P450"/>
    <property type="match status" value="1"/>
</dbReference>
<evidence type="ECO:0000256" key="5">
    <source>
        <dbReference type="ARBA" id="ARBA00023004"/>
    </source>
</evidence>
<evidence type="ECO:0000256" key="7">
    <source>
        <dbReference type="RuleBase" id="RU000461"/>
    </source>
</evidence>
<dbReference type="FunFam" id="1.10.630.10:FF:000021">
    <property type="entry name" value="Cytochrome P450 61"/>
    <property type="match status" value="1"/>
</dbReference>
<keyword evidence="5 7" id="KW-0408">Iron</keyword>
<evidence type="ECO:0000256" key="6">
    <source>
        <dbReference type="ARBA" id="ARBA00051023"/>
    </source>
</evidence>
<evidence type="ECO:0000256" key="2">
    <source>
        <dbReference type="ARBA" id="ARBA00010617"/>
    </source>
</evidence>
<evidence type="ECO:0000256" key="3">
    <source>
        <dbReference type="ARBA" id="ARBA00022723"/>
    </source>
</evidence>
<keyword evidence="9" id="KW-1185">Reference proteome</keyword>
<proteinExistence type="inferred from homology"/>
<name>A0AA39YQQ1_9PEZI</name>
<organism evidence="8 9">
    <name type="scientific">Cercophora newfieldiana</name>
    <dbReference type="NCBI Taxonomy" id="92897"/>
    <lineage>
        <taxon>Eukaryota</taxon>
        <taxon>Fungi</taxon>
        <taxon>Dikarya</taxon>
        <taxon>Ascomycota</taxon>
        <taxon>Pezizomycotina</taxon>
        <taxon>Sordariomycetes</taxon>
        <taxon>Sordariomycetidae</taxon>
        <taxon>Sordariales</taxon>
        <taxon>Lasiosphaeriaceae</taxon>
        <taxon>Cercophora</taxon>
    </lineage>
</organism>
<evidence type="ECO:0000313" key="9">
    <source>
        <dbReference type="Proteomes" id="UP001174936"/>
    </source>
</evidence>
<reference evidence="8" key="1">
    <citation type="submission" date="2023-06" db="EMBL/GenBank/DDBJ databases">
        <title>Genome-scale phylogeny and comparative genomics of the fungal order Sordariales.</title>
        <authorList>
            <consortium name="Lawrence Berkeley National Laboratory"/>
            <person name="Hensen N."/>
            <person name="Bonometti L."/>
            <person name="Westerberg I."/>
            <person name="Brannstrom I.O."/>
            <person name="Guillou S."/>
            <person name="Cros-Aarteil S."/>
            <person name="Calhoun S."/>
            <person name="Haridas S."/>
            <person name="Kuo A."/>
            <person name="Mondo S."/>
            <person name="Pangilinan J."/>
            <person name="Riley R."/>
            <person name="Labutti K."/>
            <person name="Andreopoulos B."/>
            <person name="Lipzen A."/>
            <person name="Chen C."/>
            <person name="Yanf M."/>
            <person name="Daum C."/>
            <person name="Ng V."/>
            <person name="Clum A."/>
            <person name="Steindorff A."/>
            <person name="Ohm R."/>
            <person name="Martin F."/>
            <person name="Silar P."/>
            <person name="Natvig D."/>
            <person name="Lalanne C."/>
            <person name="Gautier V."/>
            <person name="Ament-Velasquez S.L."/>
            <person name="Kruys A."/>
            <person name="Hutchinson M.I."/>
            <person name="Powell A.J."/>
            <person name="Barry K."/>
            <person name="Miller A.N."/>
            <person name="Grigoriev I.V."/>
            <person name="Debuchy R."/>
            <person name="Gladieux P."/>
            <person name="Thoren M.H."/>
            <person name="Johannesson H."/>
        </authorList>
    </citation>
    <scope>NUCLEOTIDE SEQUENCE</scope>
    <source>
        <strain evidence="8">SMH2532-1</strain>
    </source>
</reference>
<comment type="similarity">
    <text evidence="2 7">Belongs to the cytochrome P450 family.</text>
</comment>
<keyword evidence="4 7" id="KW-0560">Oxidoreductase</keyword>
<evidence type="ECO:0000313" key="8">
    <source>
        <dbReference type="EMBL" id="KAK0655605.1"/>
    </source>
</evidence>
<protein>
    <submittedName>
        <fullName evidence="8">Cytochrome protein</fullName>
    </submittedName>
</protein>
<dbReference type="Gene3D" id="1.10.630.10">
    <property type="entry name" value="Cytochrome P450"/>
    <property type="match status" value="1"/>
</dbReference>
<dbReference type="GO" id="GO:0004497">
    <property type="term" value="F:monooxygenase activity"/>
    <property type="evidence" value="ECO:0007669"/>
    <property type="project" value="UniProtKB-KW"/>
</dbReference>
<dbReference type="Pfam" id="PF00067">
    <property type="entry name" value="p450"/>
    <property type="match status" value="1"/>
</dbReference>
<dbReference type="GO" id="GO:0005506">
    <property type="term" value="F:iron ion binding"/>
    <property type="evidence" value="ECO:0007669"/>
    <property type="project" value="InterPro"/>
</dbReference>
<accession>A0AA39YQQ1</accession>
<dbReference type="InterPro" id="IPR017972">
    <property type="entry name" value="Cyt_P450_CS"/>
</dbReference>
<comment type="cofactor">
    <cofactor evidence="1">
        <name>heme</name>
        <dbReference type="ChEBI" id="CHEBI:30413"/>
    </cofactor>
</comment>
<gene>
    <name evidence="8" type="ORF">B0T16DRAFT_432827</name>
</gene>
<dbReference type="GO" id="GO:0000249">
    <property type="term" value="F:C-22 sterol desaturase (NADPH) activity"/>
    <property type="evidence" value="ECO:0007669"/>
    <property type="project" value="UniProtKB-EC"/>
</dbReference>